<dbReference type="NCBIfam" id="TIGR00095">
    <property type="entry name" value="16S rRNA (guanine(966)-N(2))-methyltransferase RsmD"/>
    <property type="match status" value="1"/>
</dbReference>
<proteinExistence type="predicted"/>
<evidence type="ECO:0000256" key="2">
    <source>
        <dbReference type="ARBA" id="ARBA00022679"/>
    </source>
</evidence>
<dbReference type="PANTHER" id="PTHR43542:SF1">
    <property type="entry name" value="METHYLTRANSFERASE"/>
    <property type="match status" value="1"/>
</dbReference>
<sequence length="190" mass="20916">MRIHSGAFRGRSIKTVEGPGYRPATAKVREAAFNMLSARGLEFEGLRVADFFAGSGSLGIEALSRGAEFALFVEMNRKAAAMLRENLRGLGVEPARYRVEARDLFAVLKARPDEAFGLIFIDPPYGQNLLEPALQLAFSKAWVAPGALILAEVEASLDFKDLESLPRLALETDRCYGQTRILLWRTTDPA</sequence>
<accession>M5PXM3</accession>
<evidence type="ECO:0000313" key="3">
    <source>
        <dbReference type="EMBL" id="EMG38730.1"/>
    </source>
</evidence>
<dbReference type="PROSITE" id="PS00092">
    <property type="entry name" value="N6_MTASE"/>
    <property type="match status" value="1"/>
</dbReference>
<dbReference type="CDD" id="cd02440">
    <property type="entry name" value="AdoMet_MTases"/>
    <property type="match status" value="1"/>
</dbReference>
<protein>
    <submittedName>
        <fullName evidence="3">RNA methyltransferase, RsmD family</fullName>
    </submittedName>
</protein>
<dbReference type="GO" id="GO:0031167">
    <property type="term" value="P:rRNA methylation"/>
    <property type="evidence" value="ECO:0007669"/>
    <property type="project" value="InterPro"/>
</dbReference>
<dbReference type="AlphaFoldDB" id="M5PXM3"/>
<dbReference type="GO" id="GO:0003676">
    <property type="term" value="F:nucleic acid binding"/>
    <property type="evidence" value="ECO:0007669"/>
    <property type="project" value="InterPro"/>
</dbReference>
<dbReference type="RefSeq" id="WP_005983453.1">
    <property type="nucleotide sequence ID" value="NZ_AOSV01000003.1"/>
</dbReference>
<dbReference type="OrthoDB" id="9803017at2"/>
<dbReference type="InterPro" id="IPR029063">
    <property type="entry name" value="SAM-dependent_MTases_sf"/>
</dbReference>
<dbReference type="SUPFAM" id="SSF53335">
    <property type="entry name" value="S-adenosyl-L-methionine-dependent methyltransferases"/>
    <property type="match status" value="1"/>
</dbReference>
<dbReference type="PATRIC" id="fig|1262666.3.peg.362"/>
<dbReference type="Pfam" id="PF03602">
    <property type="entry name" value="Cons_hypoth95"/>
    <property type="match status" value="1"/>
</dbReference>
<dbReference type="InterPro" id="IPR002052">
    <property type="entry name" value="DNA_methylase_N6_adenine_CS"/>
</dbReference>
<dbReference type="Proteomes" id="UP000011922">
    <property type="component" value="Unassembled WGS sequence"/>
</dbReference>
<dbReference type="InterPro" id="IPR004398">
    <property type="entry name" value="RNA_MeTrfase_RsmD"/>
</dbReference>
<dbReference type="PANTHER" id="PTHR43542">
    <property type="entry name" value="METHYLTRANSFERASE"/>
    <property type="match status" value="1"/>
</dbReference>
<reference evidence="3 4" key="1">
    <citation type="journal article" date="2013" name="Genome Announc.">
        <title>Draft Genome Sequence for Desulfovibrio africanus Strain PCS.</title>
        <authorList>
            <person name="Brown S.D."/>
            <person name="Utturkar S.M."/>
            <person name="Arkin A.P."/>
            <person name="Deutschbauer A.M."/>
            <person name="Elias D.A."/>
            <person name="Hazen T.C."/>
            <person name="Chakraborty R."/>
        </authorList>
    </citation>
    <scope>NUCLEOTIDE SEQUENCE [LARGE SCALE GENOMIC DNA]</scope>
    <source>
        <strain evidence="3 4">PCS</strain>
    </source>
</reference>
<keyword evidence="1 3" id="KW-0489">Methyltransferase</keyword>
<dbReference type="EMBL" id="AOSV01000003">
    <property type="protein sequence ID" value="EMG38730.1"/>
    <property type="molecule type" value="Genomic_DNA"/>
</dbReference>
<organism evidence="3 4">
    <name type="scientific">Desulfocurvibacter africanus PCS</name>
    <dbReference type="NCBI Taxonomy" id="1262666"/>
    <lineage>
        <taxon>Bacteria</taxon>
        <taxon>Pseudomonadati</taxon>
        <taxon>Thermodesulfobacteriota</taxon>
        <taxon>Desulfovibrionia</taxon>
        <taxon>Desulfovibrionales</taxon>
        <taxon>Desulfovibrionaceae</taxon>
        <taxon>Desulfocurvibacter</taxon>
    </lineage>
</organism>
<keyword evidence="2 3" id="KW-0808">Transferase</keyword>
<comment type="caution">
    <text evidence="3">The sequence shown here is derived from an EMBL/GenBank/DDBJ whole genome shotgun (WGS) entry which is preliminary data.</text>
</comment>
<dbReference type="PIRSF" id="PIRSF004553">
    <property type="entry name" value="CHP00095"/>
    <property type="match status" value="1"/>
</dbReference>
<dbReference type="Gene3D" id="3.40.50.150">
    <property type="entry name" value="Vaccinia Virus protein VP39"/>
    <property type="match status" value="1"/>
</dbReference>
<gene>
    <name evidence="3" type="ORF">PCS_00361</name>
</gene>
<evidence type="ECO:0000256" key="1">
    <source>
        <dbReference type="ARBA" id="ARBA00022603"/>
    </source>
</evidence>
<evidence type="ECO:0000313" key="4">
    <source>
        <dbReference type="Proteomes" id="UP000011922"/>
    </source>
</evidence>
<name>M5PXM3_DESAF</name>
<dbReference type="GO" id="GO:0008168">
    <property type="term" value="F:methyltransferase activity"/>
    <property type="evidence" value="ECO:0007669"/>
    <property type="project" value="UniProtKB-KW"/>
</dbReference>